<feature type="non-terminal residue" evidence="1">
    <location>
        <position position="60"/>
    </location>
</feature>
<accession>A0A0F8Y901</accession>
<sequence length="60" mass="6575">MSLETPPIECPNCGGEVIEKKGTGKKGDYHFWGCSNFARKGCTFSWSPSEGKEKPQPIAK</sequence>
<dbReference type="Gene3D" id="3.30.65.10">
    <property type="entry name" value="Bacterial Topoisomerase I, domain 1"/>
    <property type="match status" value="1"/>
</dbReference>
<name>A0A0F8Y901_9ZZZZ</name>
<reference evidence="1" key="1">
    <citation type="journal article" date="2015" name="Nature">
        <title>Complex archaea that bridge the gap between prokaryotes and eukaryotes.</title>
        <authorList>
            <person name="Spang A."/>
            <person name="Saw J.H."/>
            <person name="Jorgensen S.L."/>
            <person name="Zaremba-Niedzwiedzka K."/>
            <person name="Martijn J."/>
            <person name="Lind A.E."/>
            <person name="van Eijk R."/>
            <person name="Schleper C."/>
            <person name="Guy L."/>
            <person name="Ettema T.J."/>
        </authorList>
    </citation>
    <scope>NUCLEOTIDE SEQUENCE</scope>
</reference>
<dbReference type="EMBL" id="LAZR01054756">
    <property type="protein sequence ID" value="KKK77852.1"/>
    <property type="molecule type" value="Genomic_DNA"/>
</dbReference>
<comment type="caution">
    <text evidence="1">The sequence shown here is derived from an EMBL/GenBank/DDBJ whole genome shotgun (WGS) entry which is preliminary data.</text>
</comment>
<protein>
    <submittedName>
        <fullName evidence="1">Uncharacterized protein</fullName>
    </submittedName>
</protein>
<gene>
    <name evidence="1" type="ORF">LCGC14_2849410</name>
</gene>
<dbReference type="AlphaFoldDB" id="A0A0F8Y901"/>
<proteinExistence type="predicted"/>
<organism evidence="1">
    <name type="scientific">marine sediment metagenome</name>
    <dbReference type="NCBI Taxonomy" id="412755"/>
    <lineage>
        <taxon>unclassified sequences</taxon>
        <taxon>metagenomes</taxon>
        <taxon>ecological metagenomes</taxon>
    </lineage>
</organism>
<evidence type="ECO:0000313" key="1">
    <source>
        <dbReference type="EMBL" id="KKK77852.1"/>
    </source>
</evidence>